<keyword evidence="3" id="KW-0288">FMN</keyword>
<evidence type="ECO:0000259" key="6">
    <source>
        <dbReference type="SMART" id="SM00903"/>
    </source>
</evidence>
<evidence type="ECO:0000256" key="3">
    <source>
        <dbReference type="ARBA" id="ARBA00022643"/>
    </source>
</evidence>
<name>A0ABU2U1K7_9ACTN</name>
<accession>A0ABU2U1K7</accession>
<keyword evidence="8" id="KW-1185">Reference proteome</keyword>
<dbReference type="Pfam" id="PF01613">
    <property type="entry name" value="Flavin_Reduct"/>
    <property type="match status" value="1"/>
</dbReference>
<gene>
    <name evidence="7" type="ORF">RM764_29565</name>
</gene>
<sequence>MIIDSADLDATHAYKLLIGSIIPRAMAWVSTVSSEGVANLAPISFFTAVGRKPPMISLSLQPKEDGITLKDTFVNIRDTGEFVHNLVTLPQADAMHASAFAFGADMDEFEELGLEKEPSQVVRAPRVKEAPISFECVVDRIIPVGDGGADHVVWGRIVRFHVRDDLYLERGRIDTAALPAIGRLAAEYTLVDNVFTTPLEEDLLADRRGRRMQRLDGKPDGWSPLETSEWSPSGATTSAPGK</sequence>
<reference evidence="8" key="1">
    <citation type="submission" date="2023-07" db="EMBL/GenBank/DDBJ databases">
        <title>30 novel species of actinomycetes from the DSMZ collection.</title>
        <authorList>
            <person name="Nouioui I."/>
        </authorList>
    </citation>
    <scope>NUCLEOTIDE SEQUENCE [LARGE SCALE GENOMIC DNA]</scope>
    <source>
        <strain evidence="8">DSM 41699</strain>
    </source>
</reference>
<evidence type="ECO:0000313" key="7">
    <source>
        <dbReference type="EMBL" id="MDT0467102.1"/>
    </source>
</evidence>
<feature type="region of interest" description="Disordered" evidence="5">
    <location>
        <begin position="213"/>
        <end position="242"/>
    </location>
</feature>
<dbReference type="SMART" id="SM00903">
    <property type="entry name" value="Flavin_Reduct"/>
    <property type="match status" value="1"/>
</dbReference>
<keyword evidence="7" id="KW-0560">Oxidoreductase</keyword>
<feature type="domain" description="Flavin reductase like" evidence="6">
    <location>
        <begin position="19"/>
        <end position="174"/>
    </location>
</feature>
<protein>
    <submittedName>
        <fullName evidence="7">Flavin reductase family protein</fullName>
        <ecNumber evidence="7">1.5.1.-</ecNumber>
    </submittedName>
</protein>
<dbReference type="Gene3D" id="2.30.110.10">
    <property type="entry name" value="Electron Transport, Fmn-binding Protein, Chain A"/>
    <property type="match status" value="1"/>
</dbReference>
<organism evidence="7 8">
    <name type="scientific">Streptomyces gibsoniae</name>
    <dbReference type="NCBI Taxonomy" id="3075529"/>
    <lineage>
        <taxon>Bacteria</taxon>
        <taxon>Bacillati</taxon>
        <taxon>Actinomycetota</taxon>
        <taxon>Actinomycetes</taxon>
        <taxon>Kitasatosporales</taxon>
        <taxon>Streptomycetaceae</taxon>
        <taxon>Streptomyces</taxon>
    </lineage>
</organism>
<dbReference type="EMBL" id="JAVREY010000047">
    <property type="protein sequence ID" value="MDT0467102.1"/>
    <property type="molecule type" value="Genomic_DNA"/>
</dbReference>
<dbReference type="InterPro" id="IPR002563">
    <property type="entry name" value="Flavin_Rdtase-like_dom"/>
</dbReference>
<dbReference type="Proteomes" id="UP001183809">
    <property type="component" value="Unassembled WGS sequence"/>
</dbReference>
<comment type="cofactor">
    <cofactor evidence="1">
        <name>FMN</name>
        <dbReference type="ChEBI" id="CHEBI:58210"/>
    </cofactor>
</comment>
<keyword evidence="2" id="KW-0285">Flavoprotein</keyword>
<evidence type="ECO:0000256" key="2">
    <source>
        <dbReference type="ARBA" id="ARBA00022630"/>
    </source>
</evidence>
<dbReference type="InterPro" id="IPR012349">
    <property type="entry name" value="Split_barrel_FMN-bd"/>
</dbReference>
<comment type="similarity">
    <text evidence="4">Belongs to the flavoredoxin family.</text>
</comment>
<evidence type="ECO:0000313" key="8">
    <source>
        <dbReference type="Proteomes" id="UP001183809"/>
    </source>
</evidence>
<evidence type="ECO:0000256" key="5">
    <source>
        <dbReference type="SAM" id="MobiDB-lite"/>
    </source>
</evidence>
<dbReference type="EC" id="1.5.1.-" evidence="7"/>
<dbReference type="GO" id="GO:0016491">
    <property type="term" value="F:oxidoreductase activity"/>
    <property type="evidence" value="ECO:0007669"/>
    <property type="project" value="UniProtKB-KW"/>
</dbReference>
<dbReference type="RefSeq" id="WP_311698563.1">
    <property type="nucleotide sequence ID" value="NZ_JAVREY010000047.1"/>
</dbReference>
<dbReference type="PANTHER" id="PTHR33798:SF5">
    <property type="entry name" value="FLAVIN REDUCTASE LIKE DOMAIN-CONTAINING PROTEIN"/>
    <property type="match status" value="1"/>
</dbReference>
<evidence type="ECO:0000256" key="4">
    <source>
        <dbReference type="ARBA" id="ARBA00038054"/>
    </source>
</evidence>
<proteinExistence type="inferred from homology"/>
<dbReference type="PANTHER" id="PTHR33798">
    <property type="entry name" value="FLAVOPROTEIN OXYGENASE"/>
    <property type="match status" value="1"/>
</dbReference>
<comment type="caution">
    <text evidence="7">The sequence shown here is derived from an EMBL/GenBank/DDBJ whole genome shotgun (WGS) entry which is preliminary data.</text>
</comment>
<evidence type="ECO:0000256" key="1">
    <source>
        <dbReference type="ARBA" id="ARBA00001917"/>
    </source>
</evidence>
<dbReference type="SUPFAM" id="SSF50475">
    <property type="entry name" value="FMN-binding split barrel"/>
    <property type="match status" value="1"/>
</dbReference>
<feature type="compositionally biased region" description="Polar residues" evidence="5">
    <location>
        <begin position="225"/>
        <end position="242"/>
    </location>
</feature>